<feature type="compositionally biased region" description="Basic and acidic residues" evidence="2">
    <location>
        <begin position="469"/>
        <end position="492"/>
    </location>
</feature>
<dbReference type="EMBL" id="PQXJ01000182">
    <property type="protein sequence ID" value="TGO58381.1"/>
    <property type="molecule type" value="Genomic_DNA"/>
</dbReference>
<dbReference type="AlphaFoldDB" id="A0A4Z1I9W4"/>
<evidence type="ECO:0000259" key="3">
    <source>
        <dbReference type="Pfam" id="PF04664"/>
    </source>
</evidence>
<feature type="compositionally biased region" description="Basic and acidic residues" evidence="2">
    <location>
        <begin position="290"/>
        <end position="305"/>
    </location>
</feature>
<dbReference type="STRING" id="278944.A0A4Z1I9W4"/>
<evidence type="ECO:0000256" key="1">
    <source>
        <dbReference type="ARBA" id="ARBA00010365"/>
    </source>
</evidence>
<evidence type="ECO:0000313" key="4">
    <source>
        <dbReference type="EMBL" id="TGO58381.1"/>
    </source>
</evidence>
<dbReference type="GO" id="GO:0140625">
    <property type="term" value="F:opioid growth factor receptor activity"/>
    <property type="evidence" value="ECO:0007669"/>
    <property type="project" value="InterPro"/>
</dbReference>
<feature type="compositionally biased region" description="Polar residues" evidence="2">
    <location>
        <begin position="277"/>
        <end position="289"/>
    </location>
</feature>
<feature type="region of interest" description="Disordered" evidence="2">
    <location>
        <begin position="433"/>
        <end position="453"/>
    </location>
</feature>
<dbReference type="InterPro" id="IPR006757">
    <property type="entry name" value="OGF_rcpt"/>
</dbReference>
<organism evidence="4 5">
    <name type="scientific">Botryotinia narcissicola</name>
    <dbReference type="NCBI Taxonomy" id="278944"/>
    <lineage>
        <taxon>Eukaryota</taxon>
        <taxon>Fungi</taxon>
        <taxon>Dikarya</taxon>
        <taxon>Ascomycota</taxon>
        <taxon>Pezizomycotina</taxon>
        <taxon>Leotiomycetes</taxon>
        <taxon>Helotiales</taxon>
        <taxon>Sclerotiniaceae</taxon>
        <taxon>Botryotinia</taxon>
    </lineage>
</organism>
<gene>
    <name evidence="4" type="ORF">BOTNAR_0182g00190</name>
</gene>
<evidence type="ECO:0000256" key="2">
    <source>
        <dbReference type="SAM" id="MobiDB-lite"/>
    </source>
</evidence>
<comment type="caution">
    <text evidence="4">The sequence shown here is derived from an EMBL/GenBank/DDBJ whole genome shotgun (WGS) entry which is preliminary data.</text>
</comment>
<dbReference type="GO" id="GO:0016020">
    <property type="term" value="C:membrane"/>
    <property type="evidence" value="ECO:0007669"/>
    <property type="project" value="InterPro"/>
</dbReference>
<comment type="similarity">
    <text evidence="1">Belongs to the opioid growth factor receptor family.</text>
</comment>
<accession>A0A4Z1I9W4</accession>
<evidence type="ECO:0000313" key="5">
    <source>
        <dbReference type="Proteomes" id="UP000297452"/>
    </source>
</evidence>
<feature type="region of interest" description="Disordered" evidence="2">
    <location>
        <begin position="468"/>
        <end position="513"/>
    </location>
</feature>
<sequence>MSILGDFVEPPEIESRLVSFYRNKTPDNAGRLLSHIMSWDYEKLEDVHDYIQWLFPLPEESMFSGAPLIDENVFNAFHAFNSSTELQCHLKDSLIKMLDFYGFKFADDLDGNGLPVIIKSSNFYERCSNWLIRRDHNHLRISRILRSLRVLGLEAEAAAFYKAMSDIVYNGHSQVVSSQSAEFWRRAAERPLHWAPHLTESECARDKQWKIGLDFLKEYERFNMARDLQKQHDAKKALEENKEAEFQATKAHIAAVTADRKRKISGESKTTPKKRASISQESKGQNSEPQRSEEEVAVVDAREPISELQDVVQDEAPPNEPKPFQSRLTRPALFELALPEPGHAGSEPKVDQPELEDPSPMLVESEPIQPEPIQPELIQPGLIQPELIQPELIPPPLAKSKLEDPRPKLVKSEFIEPELLALTLAKPGLAATENAEPKVGQPELEVPKPTPVESEFVKSETFELALAKTKLEDSRPKLDKTAGGRMERKSSQRGEQSAIHQIQQYQLMSPRQP</sequence>
<name>A0A4Z1I9W4_9HELO</name>
<proteinExistence type="inferred from homology"/>
<dbReference type="Proteomes" id="UP000297452">
    <property type="component" value="Unassembled WGS sequence"/>
</dbReference>
<dbReference type="PANTHER" id="PTHR14015:SF2">
    <property type="entry name" value="OPIOID GROWTH FACTOR RECEPTOR (OGFR) CONSERVED DOMAIN-CONTAINING PROTEIN"/>
    <property type="match status" value="1"/>
</dbReference>
<protein>
    <recommendedName>
        <fullName evidence="3">Opioid growth factor receptor (OGFr) conserved domain-containing protein</fullName>
    </recommendedName>
</protein>
<keyword evidence="5" id="KW-1185">Reference proteome</keyword>
<dbReference type="InterPro" id="IPR039574">
    <property type="entry name" value="OGFr"/>
</dbReference>
<dbReference type="OrthoDB" id="9030204at2759"/>
<dbReference type="PANTHER" id="PTHR14015">
    <property type="entry name" value="OPIOID GROWTH FACTOR RECEPTOR OGFR ZETA-TYPE OPIOID RECEPTOR"/>
    <property type="match status" value="1"/>
</dbReference>
<feature type="domain" description="Opioid growth factor receptor (OGFr) conserved" evidence="3">
    <location>
        <begin position="18"/>
        <end position="163"/>
    </location>
</feature>
<feature type="region of interest" description="Disordered" evidence="2">
    <location>
        <begin position="257"/>
        <end position="366"/>
    </location>
</feature>
<reference evidence="4 5" key="1">
    <citation type="submission" date="2017-12" db="EMBL/GenBank/DDBJ databases">
        <title>Comparative genomics of Botrytis spp.</title>
        <authorList>
            <person name="Valero-Jimenez C.A."/>
            <person name="Tapia P."/>
            <person name="Veloso J."/>
            <person name="Silva-Moreno E."/>
            <person name="Staats M."/>
            <person name="Valdes J.H."/>
            <person name="Van Kan J.A.L."/>
        </authorList>
    </citation>
    <scope>NUCLEOTIDE SEQUENCE [LARGE SCALE GENOMIC DNA]</scope>
    <source>
        <strain evidence="4 5">MUCL2120</strain>
    </source>
</reference>
<feature type="compositionally biased region" description="Polar residues" evidence="2">
    <location>
        <begin position="493"/>
        <end position="513"/>
    </location>
</feature>
<dbReference type="Pfam" id="PF04664">
    <property type="entry name" value="OGFr_N"/>
    <property type="match status" value="1"/>
</dbReference>